<sequence>MSKWWRQFVFELAMLFRNPWLLALPVFFALFNGLALGRVSPEQNLFQEAYNMHALIQTMTLGLVVFLGILSVRRDIRRPSYEWSSALPVSYGTKVSAKYLAGVLYCSLFTLVAAGLYAWFSGSQGVLPEITREYTVFFAMTYEVSYLVTFALAMLLAIAIPNRVVYLIGFCAWMFGTFFMDIFLIDKAGLNLLRTFHLNRLLTMEGAPHDAWGFDVLGNELFYSRMFVFSFTLLLLAVGVTVLDRIRPTKHKLAVWTAGGLALLLAVGAFVPYGLIWKERYDGYRAKLADPGLEMMGEDSPEGKKTDMFVIEDYDITLKKRKGDFLDLRAVLNIPAGELSGRNEIHLTLNRSFQVKEAKINGDPASFTHNGERLAIQLPKAGDVALKVEVAYGGTLFDYAPGFQGQGSVYAFSKGMSLFLPGYIAWYPLPGYQSIYVKTQHDSGIELGSRLLVQGNTSLKLKAEGFAYPLYTSIPETKRQEGTQIFEGQIRDGLSLFGGTFTELTKPGFPGKVMTSPYDQRFGNLVLQRWQDMYGYFAGWVDHFNPRLTQLLYLPNYSYITYSVENQAYIMSNNSYPEYLAKIVMNEMLLGSRRDEDPNLQVEEDIRLQLRALMWYVYFYEEEGYSTQDLTLGQADSNLLYELYSNEKERDPNRLNLRMMNQVGKALDEGKLEQVKRVLNIFYDRGLEIRNSDGKDSSEDRKIPYSEWEQVWKRVMGQ</sequence>
<keyword evidence="1" id="KW-1133">Transmembrane helix</keyword>
<feature type="transmembrane region" description="Helical" evidence="1">
    <location>
        <begin position="222"/>
        <end position="243"/>
    </location>
</feature>
<evidence type="ECO:0000256" key="1">
    <source>
        <dbReference type="SAM" id="Phobius"/>
    </source>
</evidence>
<dbReference type="EMBL" id="VSDO01000006">
    <property type="protein sequence ID" value="TYA10308.1"/>
    <property type="molecule type" value="Genomic_DNA"/>
</dbReference>
<feature type="transmembrane region" description="Helical" evidence="1">
    <location>
        <begin position="99"/>
        <end position="122"/>
    </location>
</feature>
<dbReference type="Proteomes" id="UP000325218">
    <property type="component" value="Unassembled WGS sequence"/>
</dbReference>
<accession>A0A5D0CK73</accession>
<reference evidence="2 3" key="1">
    <citation type="submission" date="2019-08" db="EMBL/GenBank/DDBJ databases">
        <title>Genome sequencing of Paenibacillus faecis DSM 23593(T).</title>
        <authorList>
            <person name="Kook J.-K."/>
            <person name="Park S.-N."/>
            <person name="Lim Y.K."/>
        </authorList>
    </citation>
    <scope>NUCLEOTIDE SEQUENCE [LARGE SCALE GENOMIC DNA]</scope>
    <source>
        <strain evidence="2 3">DSM 23593</strain>
    </source>
</reference>
<feature type="transmembrane region" description="Helical" evidence="1">
    <location>
        <begin position="164"/>
        <end position="185"/>
    </location>
</feature>
<dbReference type="OrthoDB" id="2786532at2"/>
<feature type="transmembrane region" description="Helical" evidence="1">
    <location>
        <begin position="53"/>
        <end position="72"/>
    </location>
</feature>
<proteinExistence type="predicted"/>
<feature type="transmembrane region" description="Helical" evidence="1">
    <location>
        <begin position="255"/>
        <end position="277"/>
    </location>
</feature>
<keyword evidence="3" id="KW-1185">Reference proteome</keyword>
<name>A0A5D0CK73_9BACL</name>
<organism evidence="2 3">
    <name type="scientific">Paenibacillus faecis</name>
    <dbReference type="NCBI Taxonomy" id="862114"/>
    <lineage>
        <taxon>Bacteria</taxon>
        <taxon>Bacillati</taxon>
        <taxon>Bacillota</taxon>
        <taxon>Bacilli</taxon>
        <taxon>Bacillales</taxon>
        <taxon>Paenibacillaceae</taxon>
        <taxon>Paenibacillus</taxon>
    </lineage>
</organism>
<evidence type="ECO:0000313" key="2">
    <source>
        <dbReference type="EMBL" id="TYA10308.1"/>
    </source>
</evidence>
<comment type="caution">
    <text evidence="2">The sequence shown here is derived from an EMBL/GenBank/DDBJ whole genome shotgun (WGS) entry which is preliminary data.</text>
</comment>
<gene>
    <name evidence="2" type="ORF">FRY98_27410</name>
</gene>
<dbReference type="RefSeq" id="WP_148457876.1">
    <property type="nucleotide sequence ID" value="NZ_VSDO01000006.1"/>
</dbReference>
<keyword evidence="1" id="KW-0812">Transmembrane</keyword>
<feature type="transmembrane region" description="Helical" evidence="1">
    <location>
        <begin position="134"/>
        <end position="157"/>
    </location>
</feature>
<protein>
    <submittedName>
        <fullName evidence="2">Uncharacterized protein</fullName>
    </submittedName>
</protein>
<evidence type="ECO:0000313" key="3">
    <source>
        <dbReference type="Proteomes" id="UP000325218"/>
    </source>
</evidence>
<dbReference type="AlphaFoldDB" id="A0A5D0CK73"/>
<keyword evidence="1" id="KW-0472">Membrane</keyword>